<feature type="signal peptide" evidence="1">
    <location>
        <begin position="1"/>
        <end position="17"/>
    </location>
</feature>
<evidence type="ECO:0000313" key="3">
    <source>
        <dbReference type="Proteomes" id="UP000694416"/>
    </source>
</evidence>
<dbReference type="Proteomes" id="UP000694416">
    <property type="component" value="Unplaced"/>
</dbReference>
<evidence type="ECO:0000313" key="2">
    <source>
        <dbReference type="Ensembl" id="ENSPTEP00000019414.1"/>
    </source>
</evidence>
<reference evidence="2" key="2">
    <citation type="submission" date="2025-09" db="UniProtKB">
        <authorList>
            <consortium name="Ensembl"/>
        </authorList>
    </citation>
    <scope>IDENTIFICATION</scope>
</reference>
<proteinExistence type="predicted"/>
<organism evidence="2 3">
    <name type="scientific">Piliocolobus tephrosceles</name>
    <name type="common">Ugandan red Colobus</name>
    <dbReference type="NCBI Taxonomy" id="591936"/>
    <lineage>
        <taxon>Eukaryota</taxon>
        <taxon>Metazoa</taxon>
        <taxon>Chordata</taxon>
        <taxon>Craniata</taxon>
        <taxon>Vertebrata</taxon>
        <taxon>Euteleostomi</taxon>
        <taxon>Mammalia</taxon>
        <taxon>Eutheria</taxon>
        <taxon>Euarchontoglires</taxon>
        <taxon>Primates</taxon>
        <taxon>Haplorrhini</taxon>
        <taxon>Catarrhini</taxon>
        <taxon>Cercopithecidae</taxon>
        <taxon>Colobinae</taxon>
        <taxon>Piliocolobus</taxon>
    </lineage>
</organism>
<evidence type="ECO:0008006" key="4">
    <source>
        <dbReference type="Google" id="ProtNLM"/>
    </source>
</evidence>
<keyword evidence="3" id="KW-1185">Reference proteome</keyword>
<name>A0A8C9HCS1_9PRIM</name>
<keyword evidence="1" id="KW-0732">Signal</keyword>
<dbReference type="Ensembl" id="ENSPTET00000028349.1">
    <property type="protein sequence ID" value="ENSPTEP00000019414.1"/>
    <property type="gene ID" value="ENSPTEG00000020750.1"/>
</dbReference>
<feature type="chain" id="PRO_5033986842" description="Secreted protein" evidence="1">
    <location>
        <begin position="18"/>
        <end position="75"/>
    </location>
</feature>
<protein>
    <recommendedName>
        <fullName evidence="4">Secreted protein</fullName>
    </recommendedName>
</protein>
<dbReference type="AlphaFoldDB" id="A0A8C9HCS1"/>
<accession>A0A8C9HCS1</accession>
<sequence>MECAMLLFCFLMSPLPSSPPSLACILVGGLHTSTAHCDSWKCAGNWLSPSSPHALIWNSPSVTGNRSSTGLRLPA</sequence>
<evidence type="ECO:0000256" key="1">
    <source>
        <dbReference type="SAM" id="SignalP"/>
    </source>
</evidence>
<reference evidence="2" key="1">
    <citation type="submission" date="2025-08" db="UniProtKB">
        <authorList>
            <consortium name="Ensembl"/>
        </authorList>
    </citation>
    <scope>IDENTIFICATION</scope>
</reference>